<sequence>KKEIDPSNDGNDKSAEPSTSTCVENTEEDSNNSKPIVLVTNGDGIDSPGLVSLVEALVREGLYNVHVCAPQSDKSVSSHSVTLKEAIAVTSVEINGAIAYEVSGTPVDCVSLAFSGALFSWSKPLLVISGINRGSNCGHHMIYSGVVAGAREALFRGVPSLSISLNWKKEESQESDFKDAVAVCLPVINAAIRDIEKGFFPKSCSLNIEIPTSPSANKGFKLTKRSMWRSSPSWQAVSANRHPSAGHFMSNQQSLGLQLAQLSRDASAAGAARRLTTQRKNMLEIESVGAGGKSDSNRVKKYFRMEFLDKELEDTDEDLDFRAVENGFVAITPLSLSPRIEEHTHIAASDWISSALHGLNYMTLSFVTSGFVFNSFLKAVFRLLIVIQEGDAANDWRRLMLLLLQTHQLWQVPCEYGLASDMVWAFRLAKN</sequence>
<protein>
    <submittedName>
        <fullName evidence="1">Uncharacterized protein</fullName>
    </submittedName>
</protein>
<dbReference type="Proteomes" id="UP000309997">
    <property type="component" value="Unassembled WGS sequence"/>
</dbReference>
<keyword evidence="2" id="KW-1185">Reference proteome</keyword>
<organism evidence="1 2">
    <name type="scientific">Populus alba</name>
    <name type="common">White poplar</name>
    <dbReference type="NCBI Taxonomy" id="43335"/>
    <lineage>
        <taxon>Eukaryota</taxon>
        <taxon>Viridiplantae</taxon>
        <taxon>Streptophyta</taxon>
        <taxon>Embryophyta</taxon>
        <taxon>Tracheophyta</taxon>
        <taxon>Spermatophyta</taxon>
        <taxon>Magnoliopsida</taxon>
        <taxon>eudicotyledons</taxon>
        <taxon>Gunneridae</taxon>
        <taxon>Pentapetalae</taxon>
        <taxon>rosids</taxon>
        <taxon>fabids</taxon>
        <taxon>Malpighiales</taxon>
        <taxon>Salicaceae</taxon>
        <taxon>Saliceae</taxon>
        <taxon>Populus</taxon>
    </lineage>
</organism>
<gene>
    <name evidence="1" type="ORF">D5086_001782</name>
</gene>
<evidence type="ECO:0000313" key="2">
    <source>
        <dbReference type="Proteomes" id="UP000309997"/>
    </source>
</evidence>
<reference evidence="1 2" key="1">
    <citation type="journal article" date="2024" name="Plant Biotechnol. J.">
        <title>Genome and CRISPR/Cas9 system of a widespread forest tree (Populus alba) in the world.</title>
        <authorList>
            <person name="Liu Y.J."/>
            <person name="Jiang P.F."/>
            <person name="Han X.M."/>
            <person name="Li X.Y."/>
            <person name="Wang H.M."/>
            <person name="Wang Y.J."/>
            <person name="Wang X.X."/>
            <person name="Zeng Q.Y."/>
        </authorList>
    </citation>
    <scope>NUCLEOTIDE SEQUENCE [LARGE SCALE GENOMIC DNA]</scope>
    <source>
        <strain evidence="2">cv. PAL-ZL1</strain>
    </source>
</reference>
<evidence type="ECO:0000313" key="1">
    <source>
        <dbReference type="EMBL" id="KAL3610762.1"/>
    </source>
</evidence>
<name>A0ACC4CZW2_POPAL</name>
<comment type="caution">
    <text evidence="1">The sequence shown here is derived from an EMBL/GenBank/DDBJ whole genome shotgun (WGS) entry which is preliminary data.</text>
</comment>
<feature type="non-terminal residue" evidence="1">
    <location>
        <position position="1"/>
    </location>
</feature>
<proteinExistence type="predicted"/>
<dbReference type="EMBL" id="RCHU02000001">
    <property type="protein sequence ID" value="KAL3610762.1"/>
    <property type="molecule type" value="Genomic_DNA"/>
</dbReference>
<accession>A0ACC4CZW2</accession>